<gene>
    <name evidence="4" type="ORF">AMJ87_12160</name>
</gene>
<dbReference type="Proteomes" id="UP000051096">
    <property type="component" value="Unassembled WGS sequence"/>
</dbReference>
<accession>A0A0S8G5K6</accession>
<dbReference type="InterPro" id="IPR000462">
    <property type="entry name" value="CDP-OH_P_trans"/>
</dbReference>
<evidence type="ECO:0008006" key="6">
    <source>
        <dbReference type="Google" id="ProtNLM"/>
    </source>
</evidence>
<evidence type="ECO:0000256" key="2">
    <source>
        <dbReference type="RuleBase" id="RU003750"/>
    </source>
</evidence>
<comment type="caution">
    <text evidence="4">The sequence shown here is derived from an EMBL/GenBank/DDBJ whole genome shotgun (WGS) entry which is preliminary data.</text>
</comment>
<sequence length="193" mass="21722">MNTIKNLGRTFIVLPIVRILILFKIPPNAVTLVSLVFATASALLYWHGLFWAGAVFLLLCGLSDTFDGEIARQTQQVSNIGGFLDSTVDRINEFVIYFGLFGYYYNHERYALVWLFLALFGSMMVSYTRARGEALGISPQVGIFDRLTRFALLVIGSLFGPRIVIYVLVILTVGTIQTMIQRIIFTHVKSSQR</sequence>
<dbReference type="PATRIC" id="fig|1703780.3.peg.1994"/>
<protein>
    <recommendedName>
        <fullName evidence="6">CDP-alcohol phosphatidyltransferase</fullName>
    </recommendedName>
</protein>
<feature type="transmembrane region" description="Helical" evidence="3">
    <location>
        <begin position="12"/>
        <end position="37"/>
    </location>
</feature>
<dbReference type="InterPro" id="IPR048254">
    <property type="entry name" value="CDP_ALCOHOL_P_TRANSF_CS"/>
</dbReference>
<evidence type="ECO:0000313" key="5">
    <source>
        <dbReference type="Proteomes" id="UP000051096"/>
    </source>
</evidence>
<dbReference type="EMBL" id="LJUO01000176">
    <property type="protein sequence ID" value="KPK68287.1"/>
    <property type="molecule type" value="Genomic_DNA"/>
</dbReference>
<organism evidence="4 5">
    <name type="scientific">candidate division WOR_3 bacterium SM23_60</name>
    <dbReference type="NCBI Taxonomy" id="1703780"/>
    <lineage>
        <taxon>Bacteria</taxon>
        <taxon>Bacteria division WOR-3</taxon>
    </lineage>
</organism>
<dbReference type="Gene3D" id="1.20.120.1760">
    <property type="match status" value="1"/>
</dbReference>
<keyword evidence="3" id="KW-1133">Transmembrane helix</keyword>
<name>A0A0S8G5K6_UNCW3</name>
<feature type="transmembrane region" description="Helical" evidence="3">
    <location>
        <begin position="150"/>
        <end position="173"/>
    </location>
</feature>
<keyword evidence="3" id="KW-0812">Transmembrane</keyword>
<keyword evidence="3" id="KW-0472">Membrane</keyword>
<dbReference type="GO" id="GO:0016780">
    <property type="term" value="F:phosphotransferase activity, for other substituted phosphate groups"/>
    <property type="evidence" value="ECO:0007669"/>
    <property type="project" value="InterPro"/>
</dbReference>
<proteinExistence type="inferred from homology"/>
<dbReference type="Pfam" id="PF01066">
    <property type="entry name" value="CDP-OH_P_transf"/>
    <property type="match status" value="1"/>
</dbReference>
<feature type="transmembrane region" description="Helical" evidence="3">
    <location>
        <begin position="43"/>
        <end position="62"/>
    </location>
</feature>
<dbReference type="PROSITE" id="PS00379">
    <property type="entry name" value="CDP_ALCOHOL_P_TRANSF"/>
    <property type="match status" value="1"/>
</dbReference>
<evidence type="ECO:0000313" key="4">
    <source>
        <dbReference type="EMBL" id="KPK68287.1"/>
    </source>
</evidence>
<dbReference type="AlphaFoldDB" id="A0A0S8G5K6"/>
<feature type="transmembrane region" description="Helical" evidence="3">
    <location>
        <begin position="110"/>
        <end position="130"/>
    </location>
</feature>
<evidence type="ECO:0000256" key="3">
    <source>
        <dbReference type="SAM" id="Phobius"/>
    </source>
</evidence>
<dbReference type="GO" id="GO:0016020">
    <property type="term" value="C:membrane"/>
    <property type="evidence" value="ECO:0007669"/>
    <property type="project" value="InterPro"/>
</dbReference>
<comment type="similarity">
    <text evidence="2">Belongs to the CDP-alcohol phosphatidyltransferase class-I family.</text>
</comment>
<dbReference type="GO" id="GO:0008654">
    <property type="term" value="P:phospholipid biosynthetic process"/>
    <property type="evidence" value="ECO:0007669"/>
    <property type="project" value="InterPro"/>
</dbReference>
<dbReference type="InterPro" id="IPR043130">
    <property type="entry name" value="CDP-OH_PTrfase_TM_dom"/>
</dbReference>
<reference evidence="4 5" key="1">
    <citation type="journal article" date="2015" name="Microbiome">
        <title>Genomic resolution of linkages in carbon, nitrogen, and sulfur cycling among widespread estuary sediment bacteria.</title>
        <authorList>
            <person name="Baker B.J."/>
            <person name="Lazar C.S."/>
            <person name="Teske A.P."/>
            <person name="Dick G.J."/>
        </authorList>
    </citation>
    <scope>NUCLEOTIDE SEQUENCE [LARGE SCALE GENOMIC DNA]</scope>
    <source>
        <strain evidence="4">SM23_60</strain>
    </source>
</reference>
<keyword evidence="1 2" id="KW-0808">Transferase</keyword>
<evidence type="ECO:0000256" key="1">
    <source>
        <dbReference type="ARBA" id="ARBA00022679"/>
    </source>
</evidence>